<evidence type="ECO:0000313" key="4">
    <source>
        <dbReference type="EMBL" id="KIC95679.1"/>
    </source>
</evidence>
<protein>
    <recommendedName>
        <fullName evidence="3">Histidine kinase domain-containing protein</fullName>
    </recommendedName>
</protein>
<organism evidence="4 5">
    <name type="scientific">Flavihumibacter solisilvae</name>
    <dbReference type="NCBI Taxonomy" id="1349421"/>
    <lineage>
        <taxon>Bacteria</taxon>
        <taxon>Pseudomonadati</taxon>
        <taxon>Bacteroidota</taxon>
        <taxon>Chitinophagia</taxon>
        <taxon>Chitinophagales</taxon>
        <taxon>Chitinophagaceae</taxon>
        <taxon>Flavihumibacter</taxon>
    </lineage>
</organism>
<dbReference type="GO" id="GO:0000155">
    <property type="term" value="F:phosphorelay sensor kinase activity"/>
    <property type="evidence" value="ECO:0007669"/>
    <property type="project" value="TreeGrafter"/>
</dbReference>
<dbReference type="Pfam" id="PF02518">
    <property type="entry name" value="HATPase_c"/>
    <property type="match status" value="1"/>
</dbReference>
<comment type="caution">
    <text evidence="4">The sequence shown here is derived from an EMBL/GenBank/DDBJ whole genome shotgun (WGS) entry which is preliminary data.</text>
</comment>
<dbReference type="InterPro" id="IPR003594">
    <property type="entry name" value="HATPase_dom"/>
</dbReference>
<reference evidence="4 5" key="1">
    <citation type="submission" date="2014-11" db="EMBL/GenBank/DDBJ databases">
        <title>Genome sequence of Flavihumibacter solisilvae 3-3.</title>
        <authorList>
            <person name="Zhou G."/>
            <person name="Li M."/>
            <person name="Wang G."/>
        </authorList>
    </citation>
    <scope>NUCLEOTIDE SEQUENCE [LARGE SCALE GENOMIC DNA]</scope>
    <source>
        <strain evidence="4 5">3-3</strain>
    </source>
</reference>
<dbReference type="SUPFAM" id="SSF55874">
    <property type="entry name" value="ATPase domain of HSP90 chaperone/DNA topoisomerase II/histidine kinase"/>
    <property type="match status" value="1"/>
</dbReference>
<gene>
    <name evidence="4" type="ORF">OI18_05415</name>
</gene>
<dbReference type="InterPro" id="IPR011123">
    <property type="entry name" value="Y_Y_Y"/>
</dbReference>
<dbReference type="EMBL" id="JSVC01000005">
    <property type="protein sequence ID" value="KIC95679.1"/>
    <property type="molecule type" value="Genomic_DNA"/>
</dbReference>
<evidence type="ECO:0000256" key="1">
    <source>
        <dbReference type="ARBA" id="ARBA00022553"/>
    </source>
</evidence>
<dbReference type="PROSITE" id="PS50109">
    <property type="entry name" value="HIS_KIN"/>
    <property type="match status" value="1"/>
</dbReference>
<dbReference type="STRING" id="1349421.OI18_05415"/>
<keyword evidence="2" id="KW-0812">Transmembrane</keyword>
<dbReference type="SUPFAM" id="SSF63829">
    <property type="entry name" value="Calcium-dependent phosphotriesterase"/>
    <property type="match status" value="1"/>
</dbReference>
<dbReference type="AlphaFoldDB" id="A0A0C1IYW6"/>
<name>A0A0C1IYW6_9BACT</name>
<evidence type="ECO:0000313" key="5">
    <source>
        <dbReference type="Proteomes" id="UP000031408"/>
    </source>
</evidence>
<dbReference type="Gene3D" id="2.60.40.10">
    <property type="entry name" value="Immunoglobulins"/>
    <property type="match status" value="1"/>
</dbReference>
<accession>A0A0C1IYW6</accession>
<dbReference type="Gene3D" id="2.130.10.10">
    <property type="entry name" value="YVTN repeat-like/Quinoprotein amine dehydrogenase"/>
    <property type="match status" value="1"/>
</dbReference>
<feature type="domain" description="Histidine kinase" evidence="3">
    <location>
        <begin position="711"/>
        <end position="923"/>
    </location>
</feature>
<keyword evidence="2" id="KW-1133">Transmembrane helix</keyword>
<dbReference type="InterPro" id="IPR015943">
    <property type="entry name" value="WD40/YVTN_repeat-like_dom_sf"/>
</dbReference>
<dbReference type="InterPro" id="IPR011110">
    <property type="entry name" value="Reg_prop"/>
</dbReference>
<keyword evidence="1" id="KW-0597">Phosphoprotein</keyword>
<dbReference type="Pfam" id="PF07495">
    <property type="entry name" value="Y_Y_Y"/>
    <property type="match status" value="1"/>
</dbReference>
<evidence type="ECO:0000259" key="3">
    <source>
        <dbReference type="PROSITE" id="PS50109"/>
    </source>
</evidence>
<dbReference type="Pfam" id="PF07494">
    <property type="entry name" value="Reg_prop"/>
    <property type="match status" value="1"/>
</dbReference>
<dbReference type="InterPro" id="IPR013783">
    <property type="entry name" value="Ig-like_fold"/>
</dbReference>
<dbReference type="InterPro" id="IPR005467">
    <property type="entry name" value="His_kinase_dom"/>
</dbReference>
<sequence length="923" mass="104959">MGLTRFDGQHFRQFNTGPSNDHRSTAIAFLGKTGSKLLLATTAGNSVYRLDAEGPILMKGYDASLQRWLRSVAYNRIYDLYSDCERLVESGSRPLWILPEAKLMNRSAQNSIAFVRNRYLYFNSMMELVAADTGLVEFEKVHITGPLAAEMNKGKSAEFATGLILQENTLYVRWKETIYRLDFRENNLVTGTPVLNVGEISNITCFLEVPDSDIYLVGTLSDGLYIFQRQQFSAVLLDQPESEVVYALAPLGGNGFLTWKGGIQPGKVFDLPSVYTSQSILHTKDGNYLLNRWVNKLDAGIVVLDSNLRQRTYIREDNLRVKAFLESNDGSRWLAAAGHYLGKLENNRIKWLEPPEGLPANFPVQTIIEDSARNFWLGGELGLARVCRETNQAEVLEELKGIEIRQLYEDSRGTLWVSTYGKGLYAICNSRLIRLPTDYNNHLAFAHAVVDDGKGYFWIPTNNGLFQVLVSDLYDYFRDPAFIPYFHEYERTDGFLTNEFNGGCTPAGVRLKNGFIALPSMKGIVQFNPEKISAHCSENPIYVEAVIGGNVVRPYNLHALQVKPGTRRIQFIVSSPFFGNPRNNLVEYNIEGVDSNWYPLQDDGMIHLNKLPAGNYTLNLCKRVRFGRDNLIMKQVAFVVLPAFHETLQFWLLMSVLTALIFYGLAYMRFHYLVKQKAALEDEIRKRTGEQDKLINELSKNVQFRQKLAMILTHDLQSPMRFLADTTERVMRTDVPSAMDKDELVREVSITSRACYHLIEEFSTWLRTLDKDWRPQQSEIMLDELAYELSGFISSQLKDKGNTLRMDHDAVTSLKTDRQLLKIILRNILDNANKVMRNGTIDLHVTNFNGITRIRVMDTGPGIRQEILDQLNRTIDAGPAPGNVTYSVRGNGFRFIIDFCKLLNIRLTIENNSWGGATINLYL</sequence>
<dbReference type="Proteomes" id="UP000031408">
    <property type="component" value="Unassembled WGS sequence"/>
</dbReference>
<keyword evidence="2" id="KW-0472">Membrane</keyword>
<dbReference type="Gene3D" id="3.30.565.10">
    <property type="entry name" value="Histidine kinase-like ATPase, C-terminal domain"/>
    <property type="match status" value="1"/>
</dbReference>
<evidence type="ECO:0000256" key="2">
    <source>
        <dbReference type="SAM" id="Phobius"/>
    </source>
</evidence>
<keyword evidence="5" id="KW-1185">Reference proteome</keyword>
<proteinExistence type="predicted"/>
<dbReference type="SUPFAM" id="SSF50952">
    <property type="entry name" value="Soluble quinoprotein glucose dehydrogenase"/>
    <property type="match status" value="1"/>
</dbReference>
<feature type="transmembrane region" description="Helical" evidence="2">
    <location>
        <begin position="648"/>
        <end position="668"/>
    </location>
</feature>
<dbReference type="InterPro" id="IPR011041">
    <property type="entry name" value="Quinoprot_gluc/sorb_DH_b-prop"/>
</dbReference>
<dbReference type="InterPro" id="IPR036890">
    <property type="entry name" value="HATPase_C_sf"/>
</dbReference>
<dbReference type="PANTHER" id="PTHR43547">
    <property type="entry name" value="TWO-COMPONENT HISTIDINE KINASE"/>
    <property type="match status" value="1"/>
</dbReference>
<dbReference type="PANTHER" id="PTHR43547:SF2">
    <property type="entry name" value="HYBRID SIGNAL TRANSDUCTION HISTIDINE KINASE C"/>
    <property type="match status" value="1"/>
</dbReference>